<dbReference type="RefSeq" id="WP_045163115.1">
    <property type="nucleotide sequence ID" value="NZ_JYHV01000029.1"/>
</dbReference>
<sequence length="199" mass="21588">MNRRLLQAVLPLAVTLGLSGCSTSSDTDPHARFTAALQKEIDNRALARHVVPVLAERHAGSDQGQFWSSYTALEILQAPRYTAIAERHGFAPARLKTRIKGDASLLISWAFPQRFTRSLSGATEKYVEELRAIPVPPDPEDAEFRQYMIEQEEAQVKALAQAAAGRYQAAADELEAFIAMTRCASGEANSSAALAGCDG</sequence>
<proteinExistence type="predicted"/>
<dbReference type="AlphaFoldDB" id="A0A0D9AM79"/>
<comment type="caution">
    <text evidence="1">The sequence shown here is derived from an EMBL/GenBank/DDBJ whole genome shotgun (WGS) entry which is preliminary data.</text>
</comment>
<dbReference type="PATRIC" id="fig|316.101.peg.3879"/>
<evidence type="ECO:0000313" key="2">
    <source>
        <dbReference type="Proteomes" id="UP000032487"/>
    </source>
</evidence>
<organism evidence="1 2">
    <name type="scientific">Stutzerimonas stutzeri</name>
    <name type="common">Pseudomonas stutzeri</name>
    <dbReference type="NCBI Taxonomy" id="316"/>
    <lineage>
        <taxon>Bacteria</taxon>
        <taxon>Pseudomonadati</taxon>
        <taxon>Pseudomonadota</taxon>
        <taxon>Gammaproteobacteria</taxon>
        <taxon>Pseudomonadales</taxon>
        <taxon>Pseudomonadaceae</taxon>
        <taxon>Stutzerimonas</taxon>
    </lineage>
</organism>
<name>A0A0D9AM79_STUST</name>
<dbReference type="EMBL" id="JYHV01000029">
    <property type="protein sequence ID" value="KJH80491.1"/>
    <property type="molecule type" value="Genomic_DNA"/>
</dbReference>
<dbReference type="OrthoDB" id="6889706at2"/>
<gene>
    <name evidence="1" type="ORF">UF78_15565</name>
</gene>
<dbReference type="Proteomes" id="UP000032487">
    <property type="component" value="Unassembled WGS sequence"/>
</dbReference>
<accession>A0A0D9AM79</accession>
<dbReference type="PROSITE" id="PS51257">
    <property type="entry name" value="PROKAR_LIPOPROTEIN"/>
    <property type="match status" value="1"/>
</dbReference>
<reference evidence="1 2" key="1">
    <citation type="submission" date="2015-02" db="EMBL/GenBank/DDBJ databases">
        <title>Draft genome sequence of Pseudomonas stutzeri NT0128 isolated from wheat (Triticum turgidum) rhizosphere.</title>
        <authorList>
            <person name="Tovi N."/>
            <person name="Frenk S."/>
            <person name="Hadar Y."/>
            <person name="Minz D."/>
        </authorList>
    </citation>
    <scope>NUCLEOTIDE SEQUENCE [LARGE SCALE GENOMIC DNA]</scope>
    <source>
        <strain evidence="1 2">NT0128</strain>
    </source>
</reference>
<protein>
    <recommendedName>
        <fullName evidence="3">Lipoprotein</fullName>
    </recommendedName>
</protein>
<evidence type="ECO:0000313" key="1">
    <source>
        <dbReference type="EMBL" id="KJH80491.1"/>
    </source>
</evidence>
<evidence type="ECO:0008006" key="3">
    <source>
        <dbReference type="Google" id="ProtNLM"/>
    </source>
</evidence>